<proteinExistence type="predicted"/>
<evidence type="ECO:0000313" key="2">
    <source>
        <dbReference type="EMBL" id="OGZ36804.1"/>
    </source>
</evidence>
<feature type="transmembrane region" description="Helical" evidence="1">
    <location>
        <begin position="49"/>
        <end position="67"/>
    </location>
</feature>
<feature type="transmembrane region" description="Helical" evidence="1">
    <location>
        <begin position="87"/>
        <end position="105"/>
    </location>
</feature>
<reference evidence="2 3" key="1">
    <citation type="journal article" date="2016" name="Nat. Commun.">
        <title>Thousands of microbial genomes shed light on interconnected biogeochemical processes in an aquifer system.</title>
        <authorList>
            <person name="Anantharaman K."/>
            <person name="Brown C.T."/>
            <person name="Hug L.A."/>
            <person name="Sharon I."/>
            <person name="Castelle C.J."/>
            <person name="Probst A.J."/>
            <person name="Thomas B.C."/>
            <person name="Singh A."/>
            <person name="Wilkins M.J."/>
            <person name="Karaoz U."/>
            <person name="Brodie E.L."/>
            <person name="Williams K.H."/>
            <person name="Hubbard S.S."/>
            <person name="Banfield J.F."/>
        </authorList>
    </citation>
    <scope>NUCLEOTIDE SEQUENCE [LARGE SCALE GENOMIC DNA]</scope>
</reference>
<evidence type="ECO:0000313" key="3">
    <source>
        <dbReference type="Proteomes" id="UP000177061"/>
    </source>
</evidence>
<name>A0A1G2FFF5_9BACT</name>
<dbReference type="Proteomes" id="UP000177061">
    <property type="component" value="Unassembled WGS sequence"/>
</dbReference>
<dbReference type="STRING" id="1801997.A3J64_02565"/>
<keyword evidence="1" id="KW-1133">Transmembrane helix</keyword>
<gene>
    <name evidence="2" type="ORF">A3J64_02565</name>
</gene>
<evidence type="ECO:0000256" key="1">
    <source>
        <dbReference type="SAM" id="Phobius"/>
    </source>
</evidence>
<protein>
    <submittedName>
        <fullName evidence="2">Uncharacterized protein</fullName>
    </submittedName>
</protein>
<accession>A0A1G2FFF5</accession>
<keyword evidence="1" id="KW-0812">Transmembrane</keyword>
<feature type="transmembrane region" description="Helical" evidence="1">
    <location>
        <begin position="136"/>
        <end position="157"/>
    </location>
</feature>
<comment type="caution">
    <text evidence="2">The sequence shown here is derived from an EMBL/GenBank/DDBJ whole genome shotgun (WGS) entry which is preliminary data.</text>
</comment>
<organism evidence="2 3">
    <name type="scientific">Candidatus Portnoybacteria bacterium RIFCSPHIGHO2_12_FULL_38_9</name>
    <dbReference type="NCBI Taxonomy" id="1801997"/>
    <lineage>
        <taxon>Bacteria</taxon>
        <taxon>Candidatus Portnoyibacteriota</taxon>
    </lineage>
</organism>
<dbReference type="AlphaFoldDB" id="A0A1G2FFF5"/>
<dbReference type="EMBL" id="MHNB01000021">
    <property type="protein sequence ID" value="OGZ36804.1"/>
    <property type="molecule type" value="Genomic_DNA"/>
</dbReference>
<feature type="transmembrane region" description="Helical" evidence="1">
    <location>
        <begin position="114"/>
        <end position="130"/>
    </location>
</feature>
<feature type="transmembrane region" description="Helical" evidence="1">
    <location>
        <begin position="166"/>
        <end position="184"/>
    </location>
</feature>
<sequence>MRHAPCGIARIAFNNFFKGGRGMKAVRIRNFLNSLSDLREIGRDLEKSSWLRVAIVPIMLIFFNIILDCVPPPFKHFSSHAYTPHLSVLMMLLGVTCGVVSYCVSEPNKIWQKVAIYCLPLLSGILLLRFDLLELGLAWLGTLTALNLIELAVYGLYDKKTVAKGVMITSFVLGAIIILIWPLSGGLTSEDVHILRGGWFYNVDEREIRAATSAEAKIDGLYATHVLRFSIHSVYIDDMDRGRDIIKRISHIYENWKIVTPGSKYDVPFKRAIVRIPVYYKNKPGIEYYVYLNRSNSNNVNFKRLSSQVEFLVSLPGGDYSPVESRKEGCKGEWEDCKETEWLKTITILPRFGSTEWSLSPTRLLPIALYDWPSFTVRHPL</sequence>
<keyword evidence="1" id="KW-0472">Membrane</keyword>